<gene>
    <name evidence="2" type="ORF">VB776_04490</name>
</gene>
<keyword evidence="3" id="KW-1185">Reference proteome</keyword>
<evidence type="ECO:0000313" key="2">
    <source>
        <dbReference type="EMBL" id="MEA5402156.1"/>
    </source>
</evidence>
<evidence type="ECO:0000313" key="3">
    <source>
        <dbReference type="Proteomes" id="UP001303899"/>
    </source>
</evidence>
<dbReference type="RefSeq" id="WP_323326419.1">
    <property type="nucleotide sequence ID" value="NZ_JAYGIL010000004.1"/>
</dbReference>
<dbReference type="Proteomes" id="UP001303899">
    <property type="component" value="Unassembled WGS sequence"/>
</dbReference>
<comment type="caution">
    <text evidence="2">The sequence shown here is derived from an EMBL/GenBank/DDBJ whole genome shotgun (WGS) entry which is preliminary data.</text>
</comment>
<feature type="region of interest" description="Disordered" evidence="1">
    <location>
        <begin position="142"/>
        <end position="182"/>
    </location>
</feature>
<evidence type="ECO:0000256" key="1">
    <source>
        <dbReference type="SAM" id="MobiDB-lite"/>
    </source>
</evidence>
<name>A0ABU5S131_9BACT</name>
<dbReference type="EMBL" id="JAYGIL010000004">
    <property type="protein sequence ID" value="MEA5402156.1"/>
    <property type="molecule type" value="Genomic_DNA"/>
</dbReference>
<proteinExistence type="predicted"/>
<protein>
    <submittedName>
        <fullName evidence="2">Uncharacterized protein</fullName>
    </submittedName>
</protein>
<feature type="compositionally biased region" description="Acidic residues" evidence="1">
    <location>
        <begin position="142"/>
        <end position="173"/>
    </location>
</feature>
<accession>A0ABU5S131</accession>
<reference evidence="2 3" key="1">
    <citation type="submission" date="2023-12" db="EMBL/GenBank/DDBJ databases">
        <title>Novel species of the genus Arcicella isolated from rivers.</title>
        <authorList>
            <person name="Lu H."/>
        </authorList>
    </citation>
    <scope>NUCLEOTIDE SEQUENCE [LARGE SCALE GENOMIC DNA]</scope>
    <source>
        <strain evidence="2 3">DC2W</strain>
    </source>
</reference>
<sequence>MKKNPITFFAEREVKDKLDEKLKATGMTKEEYLSWLIESDSIEDEEEIVEEETTESNSLAGIVNVTEKDDLIASLQDYNRGLEQRISEFEEDILLDKLFPIVRGHSLNIKGSKSVYEIETKADFFKCLVHNFYIGFDPEDFGLDENWDDDDEEEDEYEEAYDDDDDDDDDDEPSQTLENGKY</sequence>
<organism evidence="2 3">
    <name type="scientific">Arcicella gelida</name>
    <dbReference type="NCBI Taxonomy" id="2984195"/>
    <lineage>
        <taxon>Bacteria</taxon>
        <taxon>Pseudomonadati</taxon>
        <taxon>Bacteroidota</taxon>
        <taxon>Cytophagia</taxon>
        <taxon>Cytophagales</taxon>
        <taxon>Flectobacillaceae</taxon>
        <taxon>Arcicella</taxon>
    </lineage>
</organism>